<dbReference type="AlphaFoldDB" id="A0AAV6H337"/>
<evidence type="ECO:0000313" key="6">
    <source>
        <dbReference type="EMBL" id="KAG5280445.1"/>
    </source>
</evidence>
<feature type="signal peptide" evidence="4">
    <location>
        <begin position="1"/>
        <end position="20"/>
    </location>
</feature>
<keyword evidence="1" id="KW-0433">Leucine-rich repeat</keyword>
<gene>
    <name evidence="6" type="ORF">AALO_G00060040</name>
</gene>
<evidence type="ECO:0000313" key="7">
    <source>
        <dbReference type="Proteomes" id="UP000823561"/>
    </source>
</evidence>
<comment type="caution">
    <text evidence="6">The sequence shown here is derived from an EMBL/GenBank/DDBJ whole genome shotgun (WGS) entry which is preliminary data.</text>
</comment>
<dbReference type="Pfam" id="PF13855">
    <property type="entry name" value="LRR_8"/>
    <property type="match status" value="2"/>
</dbReference>
<evidence type="ECO:0000256" key="4">
    <source>
        <dbReference type="SAM" id="SignalP"/>
    </source>
</evidence>
<proteinExistence type="predicted"/>
<dbReference type="InterPro" id="IPR003591">
    <property type="entry name" value="Leu-rich_rpt_typical-subtyp"/>
</dbReference>
<accession>A0AAV6H337</accession>
<dbReference type="Pfam" id="PF00560">
    <property type="entry name" value="LRR_1"/>
    <property type="match status" value="1"/>
</dbReference>
<reference evidence="6" key="1">
    <citation type="submission" date="2020-10" db="EMBL/GenBank/DDBJ databases">
        <title>Chromosome-scale genome assembly of the Allis shad, Alosa alosa.</title>
        <authorList>
            <person name="Margot Z."/>
            <person name="Christophe K."/>
            <person name="Cabau C."/>
            <person name="Louis A."/>
            <person name="Berthelot C."/>
            <person name="Parey E."/>
            <person name="Roest Crollius H."/>
            <person name="Montfort J."/>
            <person name="Robinson-Rechavi M."/>
            <person name="Bucao C."/>
            <person name="Bouchez O."/>
            <person name="Gislard M."/>
            <person name="Lluch J."/>
            <person name="Milhes M."/>
            <person name="Lampietro C."/>
            <person name="Lopez Roques C."/>
            <person name="Donnadieu C."/>
            <person name="Braasch I."/>
            <person name="Desvignes T."/>
            <person name="Postlethwait J."/>
            <person name="Bobe J."/>
            <person name="Guiguen Y."/>
        </authorList>
    </citation>
    <scope>NUCLEOTIDE SEQUENCE</scope>
    <source>
        <strain evidence="6">M-15738</strain>
        <tissue evidence="6">Blood</tissue>
    </source>
</reference>
<feature type="domain" description="LRRCT" evidence="5">
    <location>
        <begin position="226"/>
        <end position="275"/>
    </location>
</feature>
<dbReference type="Proteomes" id="UP000823561">
    <property type="component" value="Chromosome 5"/>
</dbReference>
<dbReference type="Gene3D" id="3.80.10.10">
    <property type="entry name" value="Ribonuclease Inhibitor"/>
    <property type="match status" value="3"/>
</dbReference>
<dbReference type="InterPro" id="IPR000483">
    <property type="entry name" value="Cys-rich_flank_reg_C"/>
</dbReference>
<feature type="chain" id="PRO_5043484669" description="LRRCT domain-containing protein" evidence="4">
    <location>
        <begin position="21"/>
        <end position="430"/>
    </location>
</feature>
<sequence length="430" mass="47531">MLLCLCLILLLLWSCPCTCADITSTCPIGCCCPQPGAMVLCEFLGLRSLPHSVPINTSVLSMAHNLICNMDHLLQPFLGLQELSLSHNQLDHFPRGLPSSLESLQLQENLITYITTGALRQLGNLIRLDLEDNRIRAIQPGALLGLSKLKMLILKGNRLSSMPLYMPPSLTHLDVSANCILALEVPSLVRLVHLQILKINSNCLQTIPESTFDSLPRLYSVELANNLWVCECDIIYLYHWLKSGRLRTAADLVCTAPLHLAHKMLATLSITMICPGKQAEVVTYKNAITDLESSRSEGKADSESPVKMTQALTELHQNSLQTPIKSGKLIISEEIVKDTPYYTDFSTTRFLANSYSLGGLTYEDCLSLNKSEKTPSTPFPEMETSCLEQSTGQPATMSSAVQPASTPFSAVRKWFCIDVLKTWTCTSRRS</sequence>
<dbReference type="EMBL" id="JADWDJ010000005">
    <property type="protein sequence ID" value="KAG5280445.1"/>
    <property type="molecule type" value="Genomic_DNA"/>
</dbReference>
<dbReference type="InterPro" id="IPR032675">
    <property type="entry name" value="LRR_dom_sf"/>
</dbReference>
<dbReference type="PANTHER" id="PTHR47114:SF3">
    <property type="entry name" value="LEUCINE-RICH ALPHA-2-GLYCOPROTEIN-LIKE"/>
    <property type="match status" value="1"/>
</dbReference>
<dbReference type="SMART" id="SM00369">
    <property type="entry name" value="LRR_TYP"/>
    <property type="match status" value="5"/>
</dbReference>
<name>A0AAV6H337_9TELE</name>
<evidence type="ECO:0000256" key="3">
    <source>
        <dbReference type="ARBA" id="ARBA00022737"/>
    </source>
</evidence>
<dbReference type="SUPFAM" id="SSF52058">
    <property type="entry name" value="L domain-like"/>
    <property type="match status" value="1"/>
</dbReference>
<dbReference type="InterPro" id="IPR001611">
    <property type="entry name" value="Leu-rich_rpt"/>
</dbReference>
<dbReference type="GO" id="GO:0031102">
    <property type="term" value="P:neuron projection regeneration"/>
    <property type="evidence" value="ECO:0007669"/>
    <property type="project" value="TreeGrafter"/>
</dbReference>
<protein>
    <recommendedName>
        <fullName evidence="5">LRRCT domain-containing protein</fullName>
    </recommendedName>
</protein>
<keyword evidence="2 4" id="KW-0732">Signal</keyword>
<evidence type="ECO:0000259" key="5">
    <source>
        <dbReference type="SMART" id="SM00082"/>
    </source>
</evidence>
<organism evidence="6 7">
    <name type="scientific">Alosa alosa</name>
    <name type="common">allis shad</name>
    <dbReference type="NCBI Taxonomy" id="278164"/>
    <lineage>
        <taxon>Eukaryota</taxon>
        <taxon>Metazoa</taxon>
        <taxon>Chordata</taxon>
        <taxon>Craniata</taxon>
        <taxon>Vertebrata</taxon>
        <taxon>Euteleostomi</taxon>
        <taxon>Actinopterygii</taxon>
        <taxon>Neopterygii</taxon>
        <taxon>Teleostei</taxon>
        <taxon>Clupei</taxon>
        <taxon>Clupeiformes</taxon>
        <taxon>Clupeoidei</taxon>
        <taxon>Clupeidae</taxon>
        <taxon>Alosa</taxon>
    </lineage>
</organism>
<evidence type="ECO:0000256" key="1">
    <source>
        <dbReference type="ARBA" id="ARBA00022614"/>
    </source>
</evidence>
<dbReference type="InterPro" id="IPR051071">
    <property type="entry name" value="LRR-bact_E3_ubiq_ligases"/>
</dbReference>
<keyword evidence="7" id="KW-1185">Reference proteome</keyword>
<dbReference type="PROSITE" id="PS51450">
    <property type="entry name" value="LRR"/>
    <property type="match status" value="1"/>
</dbReference>
<dbReference type="SMART" id="SM00082">
    <property type="entry name" value="LRRCT"/>
    <property type="match status" value="1"/>
</dbReference>
<dbReference type="PANTHER" id="PTHR47114">
    <property type="match status" value="1"/>
</dbReference>
<keyword evidence="3" id="KW-0677">Repeat</keyword>
<feature type="non-terminal residue" evidence="6">
    <location>
        <position position="430"/>
    </location>
</feature>
<evidence type="ECO:0000256" key="2">
    <source>
        <dbReference type="ARBA" id="ARBA00022729"/>
    </source>
</evidence>